<name>A0A4Q1CKG7_9BACT</name>
<proteinExistence type="predicted"/>
<dbReference type="AlphaFoldDB" id="A0A4Q1CKG7"/>
<comment type="caution">
    <text evidence="7">The sequence shown here is derived from an EMBL/GenBank/DDBJ whole genome shotgun (WGS) entry which is preliminary data.</text>
</comment>
<dbReference type="Pfam" id="PF03706">
    <property type="entry name" value="LPG_synthase_TM"/>
    <property type="match status" value="1"/>
</dbReference>
<keyword evidence="3 6" id="KW-0812">Transmembrane</keyword>
<evidence type="ECO:0000313" key="8">
    <source>
        <dbReference type="Proteomes" id="UP000290204"/>
    </source>
</evidence>
<feature type="transmembrane region" description="Helical" evidence="6">
    <location>
        <begin position="130"/>
        <end position="152"/>
    </location>
</feature>
<dbReference type="GO" id="GO:0005886">
    <property type="term" value="C:plasma membrane"/>
    <property type="evidence" value="ECO:0007669"/>
    <property type="project" value="UniProtKB-SubCell"/>
</dbReference>
<feature type="transmembrane region" description="Helical" evidence="6">
    <location>
        <begin position="313"/>
        <end position="329"/>
    </location>
</feature>
<evidence type="ECO:0000256" key="5">
    <source>
        <dbReference type="ARBA" id="ARBA00023136"/>
    </source>
</evidence>
<reference evidence="7 8" key="1">
    <citation type="submission" date="2019-01" db="EMBL/GenBank/DDBJ databases">
        <title>Lacibacter sp. strain TTM-7.</title>
        <authorList>
            <person name="Chen W.-M."/>
        </authorList>
    </citation>
    <scope>NUCLEOTIDE SEQUENCE [LARGE SCALE GENOMIC DNA]</scope>
    <source>
        <strain evidence="7 8">TTM-7</strain>
    </source>
</reference>
<dbReference type="EMBL" id="SDHW01000001">
    <property type="protein sequence ID" value="RXK61468.1"/>
    <property type="molecule type" value="Genomic_DNA"/>
</dbReference>
<dbReference type="PANTHER" id="PTHR39087">
    <property type="entry name" value="UPF0104 MEMBRANE PROTEIN MJ1595"/>
    <property type="match status" value="1"/>
</dbReference>
<evidence type="ECO:0000256" key="3">
    <source>
        <dbReference type="ARBA" id="ARBA00022692"/>
    </source>
</evidence>
<keyword evidence="5 6" id="KW-0472">Membrane</keyword>
<sequence>MLKKRIILAAQFLFFLGLGLFLVWWMARGIDDKGWQQIRTSLKQANYWLFIPVFAMLLLSHYVRALRWKILMEPLGYKPGTFNVFNAVMIGYLANLAFPRLGEVLKCTLLARYEKVAPDKLVGTIVAERAIDLVCLITAFVVTILLQIDTVGNYALSLLQNTFNGNGKEFSWLRAGMILGIIVSFLFISYWLLKRFSHIRIIERIKNVIKGIWHGLNSVRYIKQRRLFIIHTILIWSLYFFSSRVGFYAMEEVSHLGTREAFSILSFGSVGMIATQGGIGAYQFIVQEILMLYGLSQITGFTFGWILWIAQTLVILLGGLICFILLPIINRKSNEISQTHSTENT</sequence>
<feature type="transmembrane region" description="Helical" evidence="6">
    <location>
        <begin position="227"/>
        <end position="249"/>
    </location>
</feature>
<organism evidence="7 8">
    <name type="scientific">Lacibacter luteus</name>
    <dbReference type="NCBI Taxonomy" id="2508719"/>
    <lineage>
        <taxon>Bacteria</taxon>
        <taxon>Pseudomonadati</taxon>
        <taxon>Bacteroidota</taxon>
        <taxon>Chitinophagia</taxon>
        <taxon>Chitinophagales</taxon>
        <taxon>Chitinophagaceae</taxon>
        <taxon>Lacibacter</taxon>
    </lineage>
</organism>
<accession>A0A4Q1CKG7</accession>
<evidence type="ECO:0000256" key="4">
    <source>
        <dbReference type="ARBA" id="ARBA00022989"/>
    </source>
</evidence>
<evidence type="ECO:0000313" key="7">
    <source>
        <dbReference type="EMBL" id="RXK61468.1"/>
    </source>
</evidence>
<feature type="transmembrane region" description="Helical" evidence="6">
    <location>
        <begin position="45"/>
        <end position="63"/>
    </location>
</feature>
<evidence type="ECO:0000256" key="6">
    <source>
        <dbReference type="SAM" id="Phobius"/>
    </source>
</evidence>
<evidence type="ECO:0000256" key="1">
    <source>
        <dbReference type="ARBA" id="ARBA00004651"/>
    </source>
</evidence>
<gene>
    <name evidence="7" type="ORF">ESA94_00160</name>
</gene>
<keyword evidence="4 6" id="KW-1133">Transmembrane helix</keyword>
<keyword evidence="8" id="KW-1185">Reference proteome</keyword>
<dbReference type="PANTHER" id="PTHR39087:SF2">
    <property type="entry name" value="UPF0104 MEMBRANE PROTEIN MJ1595"/>
    <property type="match status" value="1"/>
</dbReference>
<protein>
    <submittedName>
        <fullName evidence="7">Flippase-like domain-containing protein</fullName>
    </submittedName>
</protein>
<feature type="transmembrane region" description="Helical" evidence="6">
    <location>
        <begin position="172"/>
        <end position="193"/>
    </location>
</feature>
<keyword evidence="2" id="KW-1003">Cell membrane</keyword>
<dbReference type="InterPro" id="IPR022791">
    <property type="entry name" value="L-PG_synthase/AglD"/>
</dbReference>
<dbReference type="OrthoDB" id="9812094at2"/>
<dbReference type="Proteomes" id="UP000290204">
    <property type="component" value="Unassembled WGS sequence"/>
</dbReference>
<feature type="transmembrane region" description="Helical" evidence="6">
    <location>
        <begin position="261"/>
        <end position="282"/>
    </location>
</feature>
<evidence type="ECO:0000256" key="2">
    <source>
        <dbReference type="ARBA" id="ARBA00022475"/>
    </source>
</evidence>
<comment type="subcellular location">
    <subcellularLocation>
        <location evidence="1">Cell membrane</location>
        <topology evidence="1">Multi-pass membrane protein</topology>
    </subcellularLocation>
</comment>
<dbReference type="RefSeq" id="WP_129128841.1">
    <property type="nucleotide sequence ID" value="NZ_SDHW01000001.1"/>
</dbReference>